<feature type="transmembrane region" description="Helical" evidence="1">
    <location>
        <begin position="39"/>
        <end position="63"/>
    </location>
</feature>
<keyword evidence="1" id="KW-0812">Transmembrane</keyword>
<sequence>WFMPMFEHIVGAVTHILSILAMYLMITATPKSSESLTRYMMLLQVAITFTDLNYGLFFCPISLAPAPAALCAGLLCSYWRLPAQIGLTVTFFSLGTIAFSIVLCLHHKYVTITALSNYRRIS</sequence>
<keyword evidence="1" id="KW-1133">Transmembrane helix</keyword>
<proteinExistence type="predicted"/>
<feature type="transmembrane region" description="Helical" evidence="1">
    <location>
        <begin position="83"/>
        <end position="105"/>
    </location>
</feature>
<accession>A0AAV5VXI4</accession>
<gene>
    <name evidence="2" type="ORF">PFISCL1PPCAC_14260</name>
</gene>
<name>A0AAV5VXI4_9BILA</name>
<evidence type="ECO:0000256" key="1">
    <source>
        <dbReference type="SAM" id="Phobius"/>
    </source>
</evidence>
<dbReference type="EMBL" id="BTSY01000004">
    <property type="protein sequence ID" value="GMT22963.1"/>
    <property type="molecule type" value="Genomic_DNA"/>
</dbReference>
<dbReference type="Pfam" id="PF10318">
    <property type="entry name" value="7TM_GPCR_Srh"/>
    <property type="match status" value="1"/>
</dbReference>
<comment type="caution">
    <text evidence="2">The sequence shown here is derived from an EMBL/GenBank/DDBJ whole genome shotgun (WGS) entry which is preliminary data.</text>
</comment>
<evidence type="ECO:0000313" key="2">
    <source>
        <dbReference type="EMBL" id="GMT22963.1"/>
    </source>
</evidence>
<dbReference type="PANTHER" id="PTHR45830">
    <property type="entry name" value="SERPENTINE RECEPTOR, CLASS I"/>
    <property type="match status" value="1"/>
</dbReference>
<dbReference type="AlphaFoldDB" id="A0AAV5VXI4"/>
<dbReference type="InterPro" id="IPR019422">
    <property type="entry name" value="7TM_GPCR_serpentine_rcpt_Srh"/>
</dbReference>
<evidence type="ECO:0008006" key="4">
    <source>
        <dbReference type="Google" id="ProtNLM"/>
    </source>
</evidence>
<feature type="non-terminal residue" evidence="2">
    <location>
        <position position="122"/>
    </location>
</feature>
<feature type="transmembrane region" description="Helical" evidence="1">
    <location>
        <begin position="6"/>
        <end position="27"/>
    </location>
</feature>
<feature type="non-terminal residue" evidence="2">
    <location>
        <position position="1"/>
    </location>
</feature>
<keyword evidence="1" id="KW-0472">Membrane</keyword>
<keyword evidence="3" id="KW-1185">Reference proteome</keyword>
<reference evidence="2" key="1">
    <citation type="submission" date="2023-10" db="EMBL/GenBank/DDBJ databases">
        <title>Genome assembly of Pristionchus species.</title>
        <authorList>
            <person name="Yoshida K."/>
            <person name="Sommer R.J."/>
        </authorList>
    </citation>
    <scope>NUCLEOTIDE SEQUENCE</scope>
    <source>
        <strain evidence="2">RS5133</strain>
    </source>
</reference>
<protein>
    <recommendedName>
        <fullName evidence="4">G protein-coupled receptor</fullName>
    </recommendedName>
</protein>
<dbReference type="PANTHER" id="PTHR45830:SF15">
    <property type="entry name" value="SERPENTINE RECEPTOR, CLASS I"/>
    <property type="match status" value="1"/>
</dbReference>
<evidence type="ECO:0000313" key="3">
    <source>
        <dbReference type="Proteomes" id="UP001432322"/>
    </source>
</evidence>
<dbReference type="Proteomes" id="UP001432322">
    <property type="component" value="Unassembled WGS sequence"/>
</dbReference>
<organism evidence="2 3">
    <name type="scientific">Pristionchus fissidentatus</name>
    <dbReference type="NCBI Taxonomy" id="1538716"/>
    <lineage>
        <taxon>Eukaryota</taxon>
        <taxon>Metazoa</taxon>
        <taxon>Ecdysozoa</taxon>
        <taxon>Nematoda</taxon>
        <taxon>Chromadorea</taxon>
        <taxon>Rhabditida</taxon>
        <taxon>Rhabditina</taxon>
        <taxon>Diplogasteromorpha</taxon>
        <taxon>Diplogasteroidea</taxon>
        <taxon>Neodiplogasteridae</taxon>
        <taxon>Pristionchus</taxon>
    </lineage>
</organism>